<proteinExistence type="predicted"/>
<accession>A0A376KKM5</accession>
<name>A0A376KKM5_ECOLX</name>
<gene>
    <name evidence="1" type="ORF">NCTC10418_00118</name>
</gene>
<evidence type="ECO:0000313" key="2">
    <source>
        <dbReference type="Proteomes" id="UP000255460"/>
    </source>
</evidence>
<sequence>MLPGPDTRLPDSSLFKTNPAVNVPYLVETDPRFTNQKMWLGSDYMAEGVFSERG</sequence>
<dbReference type="AlphaFoldDB" id="A0A376KKM5"/>
<dbReference type="EMBL" id="UFZQ01000001">
    <property type="protein sequence ID" value="STE82497.1"/>
    <property type="molecule type" value="Genomic_DNA"/>
</dbReference>
<dbReference type="Proteomes" id="UP000255460">
    <property type="component" value="Unassembled WGS sequence"/>
</dbReference>
<protein>
    <submittedName>
        <fullName evidence="1">Filamentous hemagglutinin family outer membrane protein</fullName>
    </submittedName>
</protein>
<organism evidence="1 2">
    <name type="scientific">Escherichia coli</name>
    <dbReference type="NCBI Taxonomy" id="562"/>
    <lineage>
        <taxon>Bacteria</taxon>
        <taxon>Pseudomonadati</taxon>
        <taxon>Pseudomonadota</taxon>
        <taxon>Gammaproteobacteria</taxon>
        <taxon>Enterobacterales</taxon>
        <taxon>Enterobacteriaceae</taxon>
        <taxon>Escherichia</taxon>
    </lineage>
</organism>
<evidence type="ECO:0000313" key="1">
    <source>
        <dbReference type="EMBL" id="STE82497.1"/>
    </source>
</evidence>
<reference evidence="1 2" key="1">
    <citation type="submission" date="2018-06" db="EMBL/GenBank/DDBJ databases">
        <authorList>
            <consortium name="Pathogen Informatics"/>
            <person name="Doyle S."/>
        </authorList>
    </citation>
    <scope>NUCLEOTIDE SEQUENCE [LARGE SCALE GENOMIC DNA]</scope>
    <source>
        <strain evidence="1 2">NCTC10418</strain>
    </source>
</reference>